<dbReference type="OrthoDB" id="9803187at2"/>
<comment type="similarity">
    <text evidence="1">Belongs to the UPF0340 family.</text>
</comment>
<dbReference type="SUPFAM" id="SSF110710">
    <property type="entry name" value="TTHA0583/YokD-like"/>
    <property type="match status" value="1"/>
</dbReference>
<dbReference type="PATRIC" id="fig|1423726.3.peg.2338"/>
<evidence type="ECO:0000313" key="2">
    <source>
        <dbReference type="EMBL" id="KRK39850.1"/>
    </source>
</evidence>
<dbReference type="Gene3D" id="3.40.50.10360">
    <property type="entry name" value="Hypothetical protein TT1679"/>
    <property type="match status" value="1"/>
</dbReference>
<reference evidence="2 3" key="1">
    <citation type="journal article" date="2015" name="Genome Announc.">
        <title>Expanding the biotechnology potential of lactobacilli through comparative genomics of 213 strains and associated genera.</title>
        <authorList>
            <person name="Sun Z."/>
            <person name="Harris H.M."/>
            <person name="McCann A."/>
            <person name="Guo C."/>
            <person name="Argimon S."/>
            <person name="Zhang W."/>
            <person name="Yang X."/>
            <person name="Jeffery I.B."/>
            <person name="Cooney J.C."/>
            <person name="Kagawa T.F."/>
            <person name="Liu W."/>
            <person name="Song Y."/>
            <person name="Salvetti E."/>
            <person name="Wrobel A."/>
            <person name="Rasinkangas P."/>
            <person name="Parkhill J."/>
            <person name="Rea M.C."/>
            <person name="O'Sullivan O."/>
            <person name="Ritari J."/>
            <person name="Douillard F.P."/>
            <person name="Paul Ross R."/>
            <person name="Yang R."/>
            <person name="Briner A.E."/>
            <person name="Felis G.E."/>
            <person name="de Vos W.M."/>
            <person name="Barrangou R."/>
            <person name="Klaenhammer T.R."/>
            <person name="Caufield P.W."/>
            <person name="Cui Y."/>
            <person name="Zhang H."/>
            <person name="O'Toole P.W."/>
        </authorList>
    </citation>
    <scope>NUCLEOTIDE SEQUENCE [LARGE SCALE GENOMIC DNA]</scope>
    <source>
        <strain evidence="2 3">DSM 20003</strain>
    </source>
</reference>
<organism evidence="2 3">
    <name type="scientific">Loigolactobacillus bifermentans DSM 20003</name>
    <dbReference type="NCBI Taxonomy" id="1423726"/>
    <lineage>
        <taxon>Bacteria</taxon>
        <taxon>Bacillati</taxon>
        <taxon>Bacillota</taxon>
        <taxon>Bacilli</taxon>
        <taxon>Lactobacillales</taxon>
        <taxon>Lactobacillaceae</taxon>
        <taxon>Loigolactobacillus</taxon>
    </lineage>
</organism>
<protein>
    <recommendedName>
        <fullName evidence="1">UPF0340 protein FC07_GL002252</fullName>
    </recommendedName>
</protein>
<dbReference type="AlphaFoldDB" id="A0A0R1H8G5"/>
<dbReference type="EMBL" id="AZDA01000034">
    <property type="protein sequence ID" value="KRK39850.1"/>
    <property type="molecule type" value="Genomic_DNA"/>
</dbReference>
<comment type="caution">
    <text evidence="2">The sequence shown here is derived from an EMBL/GenBank/DDBJ whole genome shotgun (WGS) entry which is preliminary data.</text>
</comment>
<dbReference type="Pfam" id="PF04260">
    <property type="entry name" value="DUF436"/>
    <property type="match status" value="1"/>
</dbReference>
<gene>
    <name evidence="2" type="ORF">FC07_GL002252</name>
</gene>
<evidence type="ECO:0000313" key="3">
    <source>
        <dbReference type="Proteomes" id="UP000051461"/>
    </source>
</evidence>
<dbReference type="InterPro" id="IPR006340">
    <property type="entry name" value="DUF436"/>
</dbReference>
<sequence>MIQEQALRQQVTQTVQEILAAAHLRQGDTFVLGCTTSEVVGGQIGQASNPAVGDWIVTSMLAVLKPLGIHLAVQGCEHINRACAVERATAEAKGWEIVNVIPGIHAGGSCSMAAFQHFTDPVEVEHIVAQAGVDIGDTSIGMHVAFVQVPVRPSQTELGGAHVTALRSRPKYIGGQRAQYARL</sequence>
<dbReference type="HAMAP" id="MF_00800">
    <property type="entry name" value="UPF0340"/>
    <property type="match status" value="1"/>
</dbReference>
<keyword evidence="3" id="KW-1185">Reference proteome</keyword>
<dbReference type="PIRSF" id="PIRSF007510">
    <property type="entry name" value="UCP007510"/>
    <property type="match status" value="1"/>
</dbReference>
<dbReference type="NCBIfam" id="TIGR01440">
    <property type="entry name" value="TIGR01440 family protein"/>
    <property type="match status" value="1"/>
</dbReference>
<evidence type="ECO:0000256" key="1">
    <source>
        <dbReference type="HAMAP-Rule" id="MF_00800"/>
    </source>
</evidence>
<dbReference type="InterPro" id="IPR028345">
    <property type="entry name" value="Antibiotic_NAT-like"/>
</dbReference>
<name>A0A0R1H8G5_9LACO</name>
<dbReference type="RefSeq" id="WP_057904115.1">
    <property type="nucleotide sequence ID" value="NZ_AZDA01000034.1"/>
</dbReference>
<dbReference type="STRING" id="1423726.FC07_GL002252"/>
<dbReference type="Proteomes" id="UP000051461">
    <property type="component" value="Unassembled WGS sequence"/>
</dbReference>
<proteinExistence type="inferred from homology"/>
<accession>A0A0R1H8G5</accession>